<feature type="domain" description="tRNA nucleotidyltransferase/poly(A) polymerase RNA and SrmB- binding" evidence="12">
    <location>
        <begin position="223"/>
        <end position="282"/>
    </location>
</feature>
<keyword evidence="3" id="KW-0819">tRNA processing</keyword>
<keyword evidence="7" id="KW-0460">Magnesium</keyword>
<comment type="cofactor">
    <cofactor evidence="1">
        <name>Mg(2+)</name>
        <dbReference type="ChEBI" id="CHEBI:18420"/>
    </cofactor>
</comment>
<dbReference type="Pfam" id="PF01966">
    <property type="entry name" value="HD"/>
    <property type="match status" value="1"/>
</dbReference>
<evidence type="ECO:0000256" key="6">
    <source>
        <dbReference type="ARBA" id="ARBA00022741"/>
    </source>
</evidence>
<evidence type="ECO:0000256" key="5">
    <source>
        <dbReference type="ARBA" id="ARBA00022723"/>
    </source>
</evidence>
<evidence type="ECO:0000313" key="14">
    <source>
        <dbReference type="Proteomes" id="UP000228896"/>
    </source>
</evidence>
<comment type="caution">
    <text evidence="13">The sequence shown here is derived from an EMBL/GenBank/DDBJ whole genome shotgun (WGS) entry which is preliminary data.</text>
</comment>
<sequence length="528" mass="59791">MKIPEYIKEIINKLTEAGFEAYIVGGCVRDLLLASYAPSGAEATGKKASDAKAQGPKDWDITTNARPEQILKVFPKGKYENVFGTVLIPVKNGASNEVVEITTYRSEQGYSDRRHPDEIKFEDSLDKDLERRDFTINAMAIALIPPTPLLKGGEGGLKFPFNKGGMGGFVLLNKDEKVKIIDLFGGQKDIKKKIIRAVGEPVDRFKEDGLRMIRAIRFACQLGFAIEPKTQRGITKMAGGIKFIAKERIKDELIKILKSDHAYEGILLLQETKLLQYILPDLIRGVGVEQNRHHVYTVFKHSVLSLKFTPSSDWRVKFASLMHDIAKPQTKKLINGVETFYNHEMVGARLTKKIMKRLKFSAKDIEKVVNLIRNHMFYYNVGEVTASSVRRLIAKTGEANLKDLIDLRVADRLGSGVPKAKPYKLRHLEYMMEKVRHDPTSVKMLEINGDKIMELLKISPGPKIGAILDVLLSEVIEDPNLNNAKHLSERSKELSKMELADLRHKAKEVIEEKRTEEDKELKKEFWVK</sequence>
<dbReference type="Gene3D" id="1.10.246.80">
    <property type="match status" value="1"/>
</dbReference>
<evidence type="ECO:0000256" key="3">
    <source>
        <dbReference type="ARBA" id="ARBA00022694"/>
    </source>
</evidence>
<keyword evidence="8" id="KW-0694">RNA-binding</keyword>
<keyword evidence="2 8" id="KW-0808">Transferase</keyword>
<evidence type="ECO:0000256" key="1">
    <source>
        <dbReference type="ARBA" id="ARBA00001946"/>
    </source>
</evidence>
<gene>
    <name evidence="13" type="ORF">COS18_02055</name>
</gene>
<dbReference type="Gene3D" id="3.30.460.10">
    <property type="entry name" value="Beta Polymerase, domain 2"/>
    <property type="match status" value="1"/>
</dbReference>
<evidence type="ECO:0000259" key="10">
    <source>
        <dbReference type="Pfam" id="PF01743"/>
    </source>
</evidence>
<dbReference type="Proteomes" id="UP000228896">
    <property type="component" value="Unassembled WGS sequence"/>
</dbReference>
<dbReference type="InterPro" id="IPR050264">
    <property type="entry name" value="Bact_CCA-adding_enz_type3_sf"/>
</dbReference>
<organism evidence="13 14">
    <name type="scientific">Candidatus Falkowbacteria bacterium CG02_land_8_20_14_3_00_36_14</name>
    <dbReference type="NCBI Taxonomy" id="1974560"/>
    <lineage>
        <taxon>Bacteria</taxon>
        <taxon>Candidatus Falkowiibacteriota</taxon>
    </lineage>
</organism>
<dbReference type="GO" id="GO:0046872">
    <property type="term" value="F:metal ion binding"/>
    <property type="evidence" value="ECO:0007669"/>
    <property type="project" value="UniProtKB-KW"/>
</dbReference>
<accession>A0A2M7DPX1</accession>
<dbReference type="CDD" id="cd00077">
    <property type="entry name" value="HDc"/>
    <property type="match status" value="1"/>
</dbReference>
<keyword evidence="9" id="KW-0175">Coiled coil</keyword>
<evidence type="ECO:0000256" key="2">
    <source>
        <dbReference type="ARBA" id="ARBA00022679"/>
    </source>
</evidence>
<evidence type="ECO:0000256" key="7">
    <source>
        <dbReference type="ARBA" id="ARBA00022842"/>
    </source>
</evidence>
<dbReference type="GO" id="GO:0016779">
    <property type="term" value="F:nucleotidyltransferase activity"/>
    <property type="evidence" value="ECO:0007669"/>
    <property type="project" value="UniProtKB-KW"/>
</dbReference>
<feature type="domain" description="HD" evidence="11">
    <location>
        <begin position="315"/>
        <end position="413"/>
    </location>
</feature>
<keyword evidence="4" id="KW-0548">Nucleotidyltransferase</keyword>
<dbReference type="CDD" id="cd05398">
    <property type="entry name" value="NT_ClassII-CCAase"/>
    <property type="match status" value="1"/>
</dbReference>
<dbReference type="Pfam" id="PF01743">
    <property type="entry name" value="PolyA_pol"/>
    <property type="match status" value="1"/>
</dbReference>
<evidence type="ECO:0008006" key="15">
    <source>
        <dbReference type="Google" id="ProtNLM"/>
    </source>
</evidence>
<dbReference type="SUPFAM" id="SSF81891">
    <property type="entry name" value="Poly A polymerase C-terminal region-like"/>
    <property type="match status" value="1"/>
</dbReference>
<feature type="domain" description="Poly A polymerase head" evidence="10">
    <location>
        <begin position="21"/>
        <end position="142"/>
    </location>
</feature>
<dbReference type="GO" id="GO:0000049">
    <property type="term" value="F:tRNA binding"/>
    <property type="evidence" value="ECO:0007669"/>
    <property type="project" value="TreeGrafter"/>
</dbReference>
<dbReference type="Gene3D" id="1.10.3090.10">
    <property type="entry name" value="cca-adding enzyme, domain 2"/>
    <property type="match status" value="1"/>
</dbReference>
<evidence type="ECO:0000259" key="12">
    <source>
        <dbReference type="Pfam" id="PF12627"/>
    </source>
</evidence>
<dbReference type="InterPro" id="IPR002646">
    <property type="entry name" value="PolA_pol_head_dom"/>
</dbReference>
<dbReference type="PANTHER" id="PTHR46173:SF1">
    <property type="entry name" value="CCA TRNA NUCLEOTIDYLTRANSFERASE 1, MITOCHONDRIAL"/>
    <property type="match status" value="1"/>
</dbReference>
<evidence type="ECO:0000256" key="4">
    <source>
        <dbReference type="ARBA" id="ARBA00022695"/>
    </source>
</evidence>
<protein>
    <recommendedName>
        <fullName evidence="15">HD domain-containing protein</fullName>
    </recommendedName>
</protein>
<evidence type="ECO:0000259" key="11">
    <source>
        <dbReference type="Pfam" id="PF01966"/>
    </source>
</evidence>
<dbReference type="InterPro" id="IPR003607">
    <property type="entry name" value="HD/PDEase_dom"/>
</dbReference>
<dbReference type="InterPro" id="IPR043519">
    <property type="entry name" value="NT_sf"/>
</dbReference>
<dbReference type="SUPFAM" id="SSF81301">
    <property type="entry name" value="Nucleotidyltransferase"/>
    <property type="match status" value="1"/>
</dbReference>
<evidence type="ECO:0000256" key="8">
    <source>
        <dbReference type="RuleBase" id="RU003953"/>
    </source>
</evidence>
<dbReference type="InterPro" id="IPR032828">
    <property type="entry name" value="PolyA_RNA-bd"/>
</dbReference>
<dbReference type="GO" id="GO:0000166">
    <property type="term" value="F:nucleotide binding"/>
    <property type="evidence" value="ECO:0007669"/>
    <property type="project" value="UniProtKB-KW"/>
</dbReference>
<evidence type="ECO:0000256" key="9">
    <source>
        <dbReference type="SAM" id="Coils"/>
    </source>
</evidence>
<comment type="similarity">
    <text evidence="8">Belongs to the tRNA nucleotidyltransferase/poly(A) polymerase family.</text>
</comment>
<dbReference type="Pfam" id="PF12627">
    <property type="entry name" value="PolyA_pol_RNAbd"/>
    <property type="match status" value="1"/>
</dbReference>
<dbReference type="GO" id="GO:0008033">
    <property type="term" value="P:tRNA processing"/>
    <property type="evidence" value="ECO:0007669"/>
    <property type="project" value="UniProtKB-KW"/>
</dbReference>
<keyword evidence="5" id="KW-0479">Metal-binding</keyword>
<reference evidence="14" key="1">
    <citation type="submission" date="2017-09" db="EMBL/GenBank/DDBJ databases">
        <title>Depth-based differentiation of microbial function through sediment-hosted aquifers and enrichment of novel symbionts in the deep terrestrial subsurface.</title>
        <authorList>
            <person name="Probst A.J."/>
            <person name="Ladd B."/>
            <person name="Jarett J.K."/>
            <person name="Geller-Mcgrath D.E."/>
            <person name="Sieber C.M.K."/>
            <person name="Emerson J.B."/>
            <person name="Anantharaman K."/>
            <person name="Thomas B.C."/>
            <person name="Malmstrom R."/>
            <person name="Stieglmeier M."/>
            <person name="Klingl A."/>
            <person name="Woyke T."/>
            <person name="Ryan C.M."/>
            <person name="Banfield J.F."/>
        </authorList>
    </citation>
    <scope>NUCLEOTIDE SEQUENCE [LARGE SCALE GENOMIC DNA]</scope>
</reference>
<dbReference type="EMBL" id="PETS01000045">
    <property type="protein sequence ID" value="PIV51758.1"/>
    <property type="molecule type" value="Genomic_DNA"/>
</dbReference>
<proteinExistence type="inferred from homology"/>
<name>A0A2M7DPX1_9BACT</name>
<feature type="coiled-coil region" evidence="9">
    <location>
        <begin position="492"/>
        <end position="519"/>
    </location>
</feature>
<dbReference type="PANTHER" id="PTHR46173">
    <property type="entry name" value="CCA TRNA NUCLEOTIDYLTRANSFERASE 1, MITOCHONDRIAL"/>
    <property type="match status" value="1"/>
</dbReference>
<dbReference type="AlphaFoldDB" id="A0A2M7DPX1"/>
<dbReference type="InterPro" id="IPR006674">
    <property type="entry name" value="HD_domain"/>
</dbReference>
<evidence type="ECO:0000313" key="13">
    <source>
        <dbReference type="EMBL" id="PIV51758.1"/>
    </source>
</evidence>
<keyword evidence="6" id="KW-0547">Nucleotide-binding</keyword>